<keyword evidence="2" id="KW-1185">Reference proteome</keyword>
<dbReference type="AlphaFoldDB" id="A0A1Y0INH4"/>
<dbReference type="Proteomes" id="UP000195437">
    <property type="component" value="Chromosome"/>
</dbReference>
<organism evidence="1 2">
    <name type="scientific">Tumebacillus avium</name>
    <dbReference type="NCBI Taxonomy" id="1903704"/>
    <lineage>
        <taxon>Bacteria</taxon>
        <taxon>Bacillati</taxon>
        <taxon>Bacillota</taxon>
        <taxon>Bacilli</taxon>
        <taxon>Bacillales</taxon>
        <taxon>Alicyclobacillaceae</taxon>
        <taxon>Tumebacillus</taxon>
    </lineage>
</organism>
<dbReference type="EMBL" id="CP021434">
    <property type="protein sequence ID" value="ARU61376.1"/>
    <property type="molecule type" value="Genomic_DNA"/>
</dbReference>
<dbReference type="RefSeq" id="WP_087456755.1">
    <property type="nucleotide sequence ID" value="NZ_CP021434.1"/>
</dbReference>
<accession>A0A1Y0INH4</accession>
<sequence>MDRDAMNRLLERLDDDPDLHALQQQLSALEEKIKRVVSEDAWDLVLEWESLWAHYVNLCLEKLQRARGSEKS</sequence>
<dbReference type="OrthoDB" id="2382329at2"/>
<evidence type="ECO:0000313" key="2">
    <source>
        <dbReference type="Proteomes" id="UP000195437"/>
    </source>
</evidence>
<reference evidence="2" key="1">
    <citation type="submission" date="2017-05" db="EMBL/GenBank/DDBJ databases">
        <authorList>
            <person name="Sung H."/>
        </authorList>
    </citation>
    <scope>NUCLEOTIDE SEQUENCE [LARGE SCALE GENOMIC DNA]</scope>
    <source>
        <strain evidence="2">AR23208</strain>
    </source>
</reference>
<dbReference type="KEGG" id="tum:CBW65_10465"/>
<gene>
    <name evidence="1" type="ORF">CBW65_10465</name>
</gene>
<evidence type="ECO:0000313" key="1">
    <source>
        <dbReference type="EMBL" id="ARU61376.1"/>
    </source>
</evidence>
<protein>
    <submittedName>
        <fullName evidence="1">Uncharacterized protein</fullName>
    </submittedName>
</protein>
<name>A0A1Y0INH4_9BACL</name>
<proteinExistence type="predicted"/>